<evidence type="ECO:0000256" key="6">
    <source>
        <dbReference type="ARBA" id="ARBA00023304"/>
    </source>
</evidence>
<dbReference type="Gene3D" id="3.20.20.70">
    <property type="entry name" value="Aldolase class I"/>
    <property type="match status" value="1"/>
</dbReference>
<protein>
    <recommendedName>
        <fullName evidence="8">Citramalate synthase</fullName>
        <ecNumber evidence="8">2.3.3.21</ecNumber>
    </recommendedName>
</protein>
<evidence type="ECO:0000256" key="2">
    <source>
        <dbReference type="ARBA" id="ARBA00006154"/>
    </source>
</evidence>
<evidence type="ECO:0000259" key="10">
    <source>
        <dbReference type="PROSITE" id="PS50991"/>
    </source>
</evidence>
<dbReference type="InterPro" id="IPR013709">
    <property type="entry name" value="2-isopropylmalate_synth_dimer"/>
</dbReference>
<dbReference type="Pfam" id="PF22617">
    <property type="entry name" value="HCS_D2"/>
    <property type="match status" value="1"/>
</dbReference>
<evidence type="ECO:0000256" key="3">
    <source>
        <dbReference type="ARBA" id="ARBA00022605"/>
    </source>
</evidence>
<comment type="pathway">
    <text evidence="1">Amino-acid biosynthesis; L-isoleucine biosynthesis; 2-oxobutanoate from pyruvate: step 1/3.</text>
</comment>
<dbReference type="SUPFAM" id="SSF110921">
    <property type="entry name" value="2-isopropylmalate synthase LeuA, allosteric (dimerisation) domain"/>
    <property type="match status" value="1"/>
</dbReference>
<dbReference type="InterPro" id="IPR000891">
    <property type="entry name" value="PYR_CT"/>
</dbReference>
<keyword evidence="12" id="KW-1185">Reference proteome</keyword>
<dbReference type="Proteomes" id="UP000671913">
    <property type="component" value="Chromosome"/>
</dbReference>
<evidence type="ECO:0000256" key="9">
    <source>
        <dbReference type="RuleBase" id="RU003523"/>
    </source>
</evidence>
<feature type="domain" description="Pyruvate carboxyltransferase" evidence="10">
    <location>
        <begin position="2"/>
        <end position="264"/>
    </location>
</feature>
<dbReference type="GO" id="GO:0003852">
    <property type="term" value="F:2-isopropylmalate synthase activity"/>
    <property type="evidence" value="ECO:0007669"/>
    <property type="project" value="InterPro"/>
</dbReference>
<dbReference type="PANTHER" id="PTHR43538">
    <property type="entry name" value="ALPHA-IPM SYNTHASE/HOMOCITRATE SYNTHASE"/>
    <property type="match status" value="1"/>
</dbReference>
<dbReference type="InterPro" id="IPR005675">
    <property type="entry name" value="Citramal_synthase"/>
</dbReference>
<dbReference type="EMBL" id="CP060096">
    <property type="protein sequence ID" value="QSZ28130.1"/>
    <property type="molecule type" value="Genomic_DNA"/>
</dbReference>
<dbReference type="GO" id="GO:0043714">
    <property type="term" value="F:(R)-citramalate synthase activity"/>
    <property type="evidence" value="ECO:0007669"/>
    <property type="project" value="UniProtKB-UniRule"/>
</dbReference>
<dbReference type="Gene3D" id="3.30.160.270">
    <property type="match status" value="1"/>
</dbReference>
<evidence type="ECO:0000256" key="1">
    <source>
        <dbReference type="ARBA" id="ARBA00004743"/>
    </source>
</evidence>
<reference evidence="11" key="1">
    <citation type="submission" date="2020-08" db="EMBL/GenBank/DDBJ databases">
        <title>Genomic insights into the carbon and energy metabolism of the first obligate autotrophic acetogenic bacterium Aceticella autotrophica gen. nov., sp. nov.</title>
        <authorList>
            <person name="Toshchakov S.V."/>
            <person name="Elcheninov A.G."/>
            <person name="Kublanov I.V."/>
            <person name="Frolov E.N."/>
            <person name="Lebedinsky A.V."/>
        </authorList>
    </citation>
    <scope>NUCLEOTIDE SEQUENCE</scope>
    <source>
        <strain evidence="11">3443-3Ac</strain>
    </source>
</reference>
<dbReference type="NCBIfam" id="TIGR00977">
    <property type="entry name" value="citramal_synth"/>
    <property type="match status" value="1"/>
</dbReference>
<evidence type="ECO:0000256" key="8">
    <source>
        <dbReference type="NCBIfam" id="TIGR00977"/>
    </source>
</evidence>
<dbReference type="GO" id="GO:0009098">
    <property type="term" value="P:L-leucine biosynthetic process"/>
    <property type="evidence" value="ECO:0007669"/>
    <property type="project" value="InterPro"/>
</dbReference>
<keyword evidence="5 9" id="KW-0808">Transferase</keyword>
<keyword evidence="4" id="KW-0412">Isoleucine biosynthesis</keyword>
<dbReference type="PROSITE" id="PS00815">
    <property type="entry name" value="AIPM_HOMOCIT_SYNTH_1"/>
    <property type="match status" value="1"/>
</dbReference>
<dbReference type="PANTHER" id="PTHR43538:SF1">
    <property type="entry name" value="(R)-CITRAMALATE SYNTHASE"/>
    <property type="match status" value="1"/>
</dbReference>
<dbReference type="CDD" id="cd07941">
    <property type="entry name" value="DRE_TIM_LeuA3"/>
    <property type="match status" value="1"/>
</dbReference>
<dbReference type="Pfam" id="PF00682">
    <property type="entry name" value="HMGL-like"/>
    <property type="match status" value="1"/>
</dbReference>
<sequence length="520" mass="57636">MVYIYDSVLRDGAQSEGISYTVDDKLKIAMKLDEFGVSYIEAGNPGSNPKDAEFFKRIKNVKFKNSKIVAFGSTRRPKINVEDDANIQALLDSGVSTICIFGKSWDLHVSDVLRTSLEENLNMIYDTVKFLTSKGFEVFFDAEHFFDGYKANSDYALKTLKTAYDAGAGFAVLCDTNGGSFPDEVYEIVKSAKKFIDIPLGIHAHNDSELAVANSIAAVKAGASMVQGCMNGIGERIGNANLCSIIPALQIKLHYKCIPEENLKLLTEVSKFISEIINVQHDSRLPYVGESAFAHKGGMHIDAVLKNSKTYEHIDPELVGNDRKILMSEVSGKSTILSKIMEIEPTLTKDSPETAMIIEEIKKLEYNGYKFEGAEASFYLLVKKFLGKFKKHFDIKYFKVIDQIPWENETSATAMVKISVDGIEELTSAEGNGPVNALDKALRKALELFYPVLKSVSLTDYKVRVLNSNGATGASVRVIIESTDKNMNWSTMGVSTNIIQASWDALIDSIEYKLNKIEDE</sequence>
<dbReference type="RefSeq" id="WP_284680867.1">
    <property type="nucleotide sequence ID" value="NZ_CP060096.1"/>
</dbReference>
<keyword evidence="3" id="KW-0028">Amino-acid biosynthesis</keyword>
<dbReference type="EC" id="2.3.3.21" evidence="8"/>
<dbReference type="InterPro" id="IPR013785">
    <property type="entry name" value="Aldolase_TIM"/>
</dbReference>
<evidence type="ECO:0000256" key="4">
    <source>
        <dbReference type="ARBA" id="ARBA00022624"/>
    </source>
</evidence>
<dbReference type="Gene3D" id="1.10.238.260">
    <property type="match status" value="1"/>
</dbReference>
<organism evidence="11 12">
    <name type="scientific">Aceticella autotrophica</name>
    <dbReference type="NCBI Taxonomy" id="2755338"/>
    <lineage>
        <taxon>Bacteria</taxon>
        <taxon>Bacillati</taxon>
        <taxon>Bacillota</taxon>
        <taxon>Clostridia</taxon>
        <taxon>Thermoanaerobacterales</taxon>
        <taxon>Thermoanaerobacteraceae</taxon>
        <taxon>Aceticella</taxon>
    </lineage>
</organism>
<evidence type="ECO:0000313" key="12">
    <source>
        <dbReference type="Proteomes" id="UP000671913"/>
    </source>
</evidence>
<keyword evidence="6" id="KW-0100">Branched-chain amino acid biosynthesis</keyword>
<dbReference type="GO" id="GO:0009097">
    <property type="term" value="P:isoleucine biosynthetic process"/>
    <property type="evidence" value="ECO:0007669"/>
    <property type="project" value="UniProtKB-UniRule"/>
</dbReference>
<comment type="catalytic activity">
    <reaction evidence="7">
        <text>pyruvate + acetyl-CoA + H2O = (3R)-citramalate + CoA + H(+)</text>
        <dbReference type="Rhea" id="RHEA:19045"/>
        <dbReference type="ChEBI" id="CHEBI:15361"/>
        <dbReference type="ChEBI" id="CHEBI:15377"/>
        <dbReference type="ChEBI" id="CHEBI:15378"/>
        <dbReference type="ChEBI" id="CHEBI:30934"/>
        <dbReference type="ChEBI" id="CHEBI:57287"/>
        <dbReference type="ChEBI" id="CHEBI:57288"/>
        <dbReference type="EC" id="2.3.3.21"/>
    </reaction>
</comment>
<dbReference type="Pfam" id="PF08502">
    <property type="entry name" value="LeuA_dimer"/>
    <property type="match status" value="1"/>
</dbReference>
<dbReference type="SMART" id="SM00917">
    <property type="entry name" value="LeuA_dimer"/>
    <property type="match status" value="1"/>
</dbReference>
<dbReference type="PROSITE" id="PS50991">
    <property type="entry name" value="PYR_CT"/>
    <property type="match status" value="1"/>
</dbReference>
<evidence type="ECO:0000256" key="5">
    <source>
        <dbReference type="ARBA" id="ARBA00022679"/>
    </source>
</evidence>
<dbReference type="InterPro" id="IPR036230">
    <property type="entry name" value="LeuA_allosteric_dom_sf"/>
</dbReference>
<gene>
    <name evidence="11" type="ORF">ACETAC_04580</name>
</gene>
<accession>A0A975AX64</accession>
<evidence type="ECO:0000313" key="11">
    <source>
        <dbReference type="EMBL" id="QSZ28130.1"/>
    </source>
</evidence>
<dbReference type="InterPro" id="IPR054691">
    <property type="entry name" value="LeuA/HCS_post-cat"/>
</dbReference>
<name>A0A975AX64_9THEO</name>
<evidence type="ECO:0000256" key="7">
    <source>
        <dbReference type="ARBA" id="ARBA00048263"/>
    </source>
</evidence>
<dbReference type="InterPro" id="IPR002034">
    <property type="entry name" value="AIPM/Hcit_synth_CS"/>
</dbReference>
<dbReference type="AlphaFoldDB" id="A0A975AX64"/>
<dbReference type="SUPFAM" id="SSF51569">
    <property type="entry name" value="Aldolase"/>
    <property type="match status" value="1"/>
</dbReference>
<comment type="similarity">
    <text evidence="2 9">Belongs to the alpha-IPM synthase/homocitrate synthase family.</text>
</comment>
<proteinExistence type="inferred from homology"/>
<dbReference type="KEGG" id="aaut:ACETAC_04580"/>